<evidence type="ECO:0000313" key="3">
    <source>
        <dbReference type="Proteomes" id="UP000015105"/>
    </source>
</evidence>
<accession>A0A453NXI4</accession>
<reference evidence="3" key="1">
    <citation type="journal article" date="2014" name="Science">
        <title>Ancient hybridizations among the ancestral genomes of bread wheat.</title>
        <authorList>
            <consortium name="International Wheat Genome Sequencing Consortium,"/>
            <person name="Marcussen T."/>
            <person name="Sandve S.R."/>
            <person name="Heier L."/>
            <person name="Spannagl M."/>
            <person name="Pfeifer M."/>
            <person name="Jakobsen K.S."/>
            <person name="Wulff B.B."/>
            <person name="Steuernagel B."/>
            <person name="Mayer K.F."/>
            <person name="Olsen O.A."/>
        </authorList>
    </citation>
    <scope>NUCLEOTIDE SEQUENCE [LARGE SCALE GENOMIC DNA]</scope>
    <source>
        <strain evidence="3">cv. AL8/78</strain>
    </source>
</reference>
<feature type="compositionally biased region" description="Low complexity" evidence="1">
    <location>
        <begin position="17"/>
        <end position="29"/>
    </location>
</feature>
<dbReference type="Gramene" id="AET6Gv20522400.8">
    <property type="protein sequence ID" value="AET6Gv20522400.8"/>
    <property type="gene ID" value="AET6Gv20522400"/>
</dbReference>
<evidence type="ECO:0000313" key="2">
    <source>
        <dbReference type="EnsemblPlants" id="AET6Gv20522400.8"/>
    </source>
</evidence>
<feature type="compositionally biased region" description="Polar residues" evidence="1">
    <location>
        <begin position="1"/>
        <end position="11"/>
    </location>
</feature>
<reference evidence="2" key="4">
    <citation type="submission" date="2019-03" db="UniProtKB">
        <authorList>
            <consortium name="EnsemblPlants"/>
        </authorList>
    </citation>
    <scope>IDENTIFICATION</scope>
</reference>
<dbReference type="Proteomes" id="UP000015105">
    <property type="component" value="Chromosome 6D"/>
</dbReference>
<evidence type="ECO:0000256" key="1">
    <source>
        <dbReference type="SAM" id="MobiDB-lite"/>
    </source>
</evidence>
<name>A0A453NXI4_AEGTS</name>
<reference evidence="3" key="2">
    <citation type="journal article" date="2017" name="Nat. Plants">
        <title>The Aegilops tauschii genome reveals multiple impacts of transposons.</title>
        <authorList>
            <person name="Zhao G."/>
            <person name="Zou C."/>
            <person name="Li K."/>
            <person name="Wang K."/>
            <person name="Li T."/>
            <person name="Gao L."/>
            <person name="Zhang X."/>
            <person name="Wang H."/>
            <person name="Yang Z."/>
            <person name="Liu X."/>
            <person name="Jiang W."/>
            <person name="Mao L."/>
            <person name="Kong X."/>
            <person name="Jiao Y."/>
            <person name="Jia J."/>
        </authorList>
    </citation>
    <scope>NUCLEOTIDE SEQUENCE [LARGE SCALE GENOMIC DNA]</scope>
    <source>
        <strain evidence="3">cv. AL8/78</strain>
    </source>
</reference>
<proteinExistence type="predicted"/>
<organism evidence="2 3">
    <name type="scientific">Aegilops tauschii subsp. strangulata</name>
    <name type="common">Goatgrass</name>
    <dbReference type="NCBI Taxonomy" id="200361"/>
    <lineage>
        <taxon>Eukaryota</taxon>
        <taxon>Viridiplantae</taxon>
        <taxon>Streptophyta</taxon>
        <taxon>Embryophyta</taxon>
        <taxon>Tracheophyta</taxon>
        <taxon>Spermatophyta</taxon>
        <taxon>Magnoliopsida</taxon>
        <taxon>Liliopsida</taxon>
        <taxon>Poales</taxon>
        <taxon>Poaceae</taxon>
        <taxon>BOP clade</taxon>
        <taxon>Pooideae</taxon>
        <taxon>Triticodae</taxon>
        <taxon>Triticeae</taxon>
        <taxon>Triticinae</taxon>
        <taxon>Aegilops</taxon>
    </lineage>
</organism>
<feature type="compositionally biased region" description="Low complexity" evidence="1">
    <location>
        <begin position="36"/>
        <end position="45"/>
    </location>
</feature>
<keyword evidence="3" id="KW-1185">Reference proteome</keyword>
<protein>
    <submittedName>
        <fullName evidence="2">Uncharacterized protein</fullName>
    </submittedName>
</protein>
<sequence>GNEIPSGTSLQIGPGHISISLPLTTSSTTGRRRGHAGVAARQQLH</sequence>
<reference evidence="2" key="3">
    <citation type="journal article" date="2017" name="Nature">
        <title>Genome sequence of the progenitor of the wheat D genome Aegilops tauschii.</title>
        <authorList>
            <person name="Luo M.C."/>
            <person name="Gu Y.Q."/>
            <person name="Puiu D."/>
            <person name="Wang H."/>
            <person name="Twardziok S.O."/>
            <person name="Deal K.R."/>
            <person name="Huo N."/>
            <person name="Zhu T."/>
            <person name="Wang L."/>
            <person name="Wang Y."/>
            <person name="McGuire P.E."/>
            <person name="Liu S."/>
            <person name="Long H."/>
            <person name="Ramasamy R.K."/>
            <person name="Rodriguez J.C."/>
            <person name="Van S.L."/>
            <person name="Yuan L."/>
            <person name="Wang Z."/>
            <person name="Xia Z."/>
            <person name="Xiao L."/>
            <person name="Anderson O.D."/>
            <person name="Ouyang S."/>
            <person name="Liang Y."/>
            <person name="Zimin A.V."/>
            <person name="Pertea G."/>
            <person name="Qi P."/>
            <person name="Bennetzen J.L."/>
            <person name="Dai X."/>
            <person name="Dawson M.W."/>
            <person name="Muller H.G."/>
            <person name="Kugler K."/>
            <person name="Rivarola-Duarte L."/>
            <person name="Spannagl M."/>
            <person name="Mayer K.F.X."/>
            <person name="Lu F.H."/>
            <person name="Bevan M.W."/>
            <person name="Leroy P."/>
            <person name="Li P."/>
            <person name="You F.M."/>
            <person name="Sun Q."/>
            <person name="Liu Z."/>
            <person name="Lyons E."/>
            <person name="Wicker T."/>
            <person name="Salzberg S.L."/>
            <person name="Devos K.M."/>
            <person name="Dvorak J."/>
        </authorList>
    </citation>
    <scope>NUCLEOTIDE SEQUENCE [LARGE SCALE GENOMIC DNA]</scope>
    <source>
        <strain evidence="2">cv. AL8/78</strain>
    </source>
</reference>
<feature type="region of interest" description="Disordered" evidence="1">
    <location>
        <begin position="1"/>
        <end position="45"/>
    </location>
</feature>
<dbReference type="EnsemblPlants" id="AET6Gv20522400.8">
    <property type="protein sequence ID" value="AET6Gv20522400.8"/>
    <property type="gene ID" value="AET6Gv20522400"/>
</dbReference>
<reference evidence="2" key="5">
    <citation type="journal article" date="2021" name="G3 (Bethesda)">
        <title>Aegilops tauschii genome assembly Aet v5.0 features greater sequence contiguity and improved annotation.</title>
        <authorList>
            <person name="Wang L."/>
            <person name="Zhu T."/>
            <person name="Rodriguez J.C."/>
            <person name="Deal K.R."/>
            <person name="Dubcovsky J."/>
            <person name="McGuire P.E."/>
            <person name="Lux T."/>
            <person name="Spannagl M."/>
            <person name="Mayer K.F.X."/>
            <person name="Baldrich P."/>
            <person name="Meyers B.C."/>
            <person name="Huo N."/>
            <person name="Gu Y.Q."/>
            <person name="Zhou H."/>
            <person name="Devos K.M."/>
            <person name="Bennetzen J.L."/>
            <person name="Unver T."/>
            <person name="Budak H."/>
            <person name="Gulick P.J."/>
            <person name="Galiba G."/>
            <person name="Kalapos B."/>
            <person name="Nelson D.R."/>
            <person name="Li P."/>
            <person name="You F.M."/>
            <person name="Luo M.C."/>
            <person name="Dvorak J."/>
        </authorList>
    </citation>
    <scope>NUCLEOTIDE SEQUENCE [LARGE SCALE GENOMIC DNA]</scope>
    <source>
        <strain evidence="2">cv. AL8/78</strain>
    </source>
</reference>
<dbReference type="AlphaFoldDB" id="A0A453NXI4"/>